<evidence type="ECO:0000256" key="6">
    <source>
        <dbReference type="ARBA" id="ARBA00022810"/>
    </source>
</evidence>
<dbReference type="GO" id="GO:0005509">
    <property type="term" value="F:calcium ion binding"/>
    <property type="evidence" value="ECO:0007669"/>
    <property type="project" value="InterPro"/>
</dbReference>
<dbReference type="InterPro" id="IPR011992">
    <property type="entry name" value="EF-hand-dom_pair"/>
</dbReference>
<feature type="compositionally biased region" description="Basic and acidic residues" evidence="14">
    <location>
        <begin position="192"/>
        <end position="206"/>
    </location>
</feature>
<dbReference type="GO" id="GO:0007155">
    <property type="term" value="P:cell adhesion"/>
    <property type="evidence" value="ECO:0007669"/>
    <property type="project" value="UniProtKB-KW"/>
</dbReference>
<evidence type="ECO:0000256" key="10">
    <source>
        <dbReference type="ARBA" id="ARBA00058165"/>
    </source>
</evidence>
<dbReference type="Proteomes" id="UP000694417">
    <property type="component" value="Unplaced"/>
</dbReference>
<dbReference type="InterPro" id="IPR052110">
    <property type="entry name" value="MCFD2-like"/>
</dbReference>
<feature type="region of interest" description="Disordered" evidence="14">
    <location>
        <begin position="22"/>
        <end position="47"/>
    </location>
</feature>
<evidence type="ECO:0000256" key="1">
    <source>
        <dbReference type="ARBA" id="ARBA00004613"/>
    </source>
</evidence>
<keyword evidence="8" id="KW-0130">Cell adhesion</keyword>
<comment type="subcellular location">
    <subcellularLocation>
        <location evidence="1">Secreted</location>
    </subcellularLocation>
</comment>
<evidence type="ECO:0000256" key="14">
    <source>
        <dbReference type="SAM" id="MobiDB-lite"/>
    </source>
</evidence>
<dbReference type="GO" id="GO:0005576">
    <property type="term" value="C:extracellular region"/>
    <property type="evidence" value="ECO:0007669"/>
    <property type="project" value="UniProtKB-SubCell"/>
</dbReference>
<dbReference type="GeneTree" id="ENSGT00940000154141"/>
<evidence type="ECO:0000256" key="7">
    <source>
        <dbReference type="ARBA" id="ARBA00022837"/>
    </source>
</evidence>
<evidence type="ECO:0000256" key="2">
    <source>
        <dbReference type="ARBA" id="ARBA00022525"/>
    </source>
</evidence>
<dbReference type="FunFam" id="1.10.238.10:FF:000184">
    <property type="entry name" value="cell growth regulator with EF hand domain protein 1"/>
    <property type="match status" value="1"/>
</dbReference>
<evidence type="ECO:0000256" key="9">
    <source>
        <dbReference type="ARBA" id="ARBA00023306"/>
    </source>
</evidence>
<evidence type="ECO:0000256" key="13">
    <source>
        <dbReference type="ARBA" id="ARBA00080394"/>
    </source>
</evidence>
<keyword evidence="7" id="KW-0106">Calcium</keyword>
<dbReference type="InterPro" id="IPR002048">
    <property type="entry name" value="EF_hand_dom"/>
</dbReference>
<organism evidence="17 18">
    <name type="scientific">Urocitellus parryii</name>
    <name type="common">Arctic ground squirrel</name>
    <name type="synonym">Spermophilus parryii</name>
    <dbReference type="NCBI Taxonomy" id="9999"/>
    <lineage>
        <taxon>Eukaryota</taxon>
        <taxon>Metazoa</taxon>
        <taxon>Chordata</taxon>
        <taxon>Craniata</taxon>
        <taxon>Vertebrata</taxon>
        <taxon>Euteleostomi</taxon>
        <taxon>Mammalia</taxon>
        <taxon>Eutheria</taxon>
        <taxon>Euarchontoglires</taxon>
        <taxon>Glires</taxon>
        <taxon>Rodentia</taxon>
        <taxon>Sciuromorpha</taxon>
        <taxon>Sciuridae</taxon>
        <taxon>Xerinae</taxon>
        <taxon>Marmotini</taxon>
        <taxon>Urocitellus</taxon>
    </lineage>
</organism>
<dbReference type="RefSeq" id="XP_026257690.1">
    <property type="nucleotide sequence ID" value="XM_026401905.1"/>
</dbReference>
<feature type="domain" description="EF-hand" evidence="16">
    <location>
        <begin position="71"/>
        <end position="106"/>
    </location>
</feature>
<feature type="signal peptide" evidence="15">
    <location>
        <begin position="1"/>
        <end position="21"/>
    </location>
</feature>
<evidence type="ECO:0000256" key="15">
    <source>
        <dbReference type="SAM" id="SignalP"/>
    </source>
</evidence>
<dbReference type="PANTHER" id="PTHR23104:SF15">
    <property type="entry name" value="CELL GROWTH REGULATOR WITH EF HAND DOMAIN PROTEIN 1"/>
    <property type="match status" value="1"/>
</dbReference>
<gene>
    <name evidence="17" type="primary">CGREF1</name>
</gene>
<evidence type="ECO:0000259" key="16">
    <source>
        <dbReference type="PROSITE" id="PS50222"/>
    </source>
</evidence>
<dbReference type="Ensembl" id="ENSUPAT00010010059.1">
    <property type="protein sequence ID" value="ENSUPAP00010008749.1"/>
    <property type="gene ID" value="ENSUPAG00010007078.1"/>
</dbReference>
<feature type="compositionally biased region" description="Basic and acidic residues" evidence="14">
    <location>
        <begin position="288"/>
        <end position="297"/>
    </location>
</feature>
<keyword evidence="4 15" id="KW-0732">Signal</keyword>
<dbReference type="Gene3D" id="1.10.238.10">
    <property type="entry name" value="EF-hand"/>
    <property type="match status" value="1"/>
</dbReference>
<keyword evidence="3" id="KW-0479">Metal-binding</keyword>
<dbReference type="Ensembl" id="ENSUPAT00010010056.1">
    <property type="protein sequence ID" value="ENSUPAP00010008746.1"/>
    <property type="gene ID" value="ENSUPAG00010007078.1"/>
</dbReference>
<evidence type="ECO:0000313" key="18">
    <source>
        <dbReference type="Proteomes" id="UP000694417"/>
    </source>
</evidence>
<feature type="compositionally biased region" description="Polar residues" evidence="14">
    <location>
        <begin position="34"/>
        <end position="43"/>
    </location>
</feature>
<dbReference type="RefSeq" id="XP_026257839.1">
    <property type="nucleotide sequence ID" value="XM_026402054.1"/>
</dbReference>
<evidence type="ECO:0000313" key="17">
    <source>
        <dbReference type="Ensembl" id="ENSUPAP00010008749.1"/>
    </source>
</evidence>
<dbReference type="InterPro" id="IPR018247">
    <property type="entry name" value="EF_Hand_1_Ca_BS"/>
</dbReference>
<dbReference type="GO" id="GO:0051726">
    <property type="term" value="P:regulation of cell cycle"/>
    <property type="evidence" value="ECO:0007669"/>
    <property type="project" value="UniProtKB-KW"/>
</dbReference>
<accession>A0A8D2GZC2</accession>
<reference evidence="17" key="1">
    <citation type="submission" date="2025-05" db="UniProtKB">
        <authorList>
            <consortium name="Ensembl"/>
        </authorList>
    </citation>
    <scope>IDENTIFICATION</scope>
</reference>
<keyword evidence="6" id="KW-0338">Growth arrest</keyword>
<keyword evidence="9" id="KW-0131">Cell cycle</keyword>
<protein>
    <recommendedName>
        <fullName evidence="11">Cell growth regulator with EF hand domain protein 1</fullName>
    </recommendedName>
    <alternativeName>
        <fullName evidence="13">Cell growth regulatory gene 11 protein</fullName>
    </alternativeName>
    <alternativeName>
        <fullName evidence="12">Hydrophobestin</fullName>
    </alternativeName>
</protein>
<keyword evidence="2" id="KW-0964">Secreted</keyword>
<evidence type="ECO:0000256" key="8">
    <source>
        <dbReference type="ARBA" id="ARBA00022889"/>
    </source>
</evidence>
<dbReference type="PROSITE" id="PS00018">
    <property type="entry name" value="EF_HAND_1"/>
    <property type="match status" value="2"/>
</dbReference>
<dbReference type="AlphaFoldDB" id="A0A8D2GZC2"/>
<proteinExistence type="predicted"/>
<evidence type="ECO:0000256" key="12">
    <source>
        <dbReference type="ARBA" id="ARBA00079266"/>
    </source>
</evidence>
<dbReference type="SUPFAM" id="SSF47473">
    <property type="entry name" value="EF-hand"/>
    <property type="match status" value="1"/>
</dbReference>
<dbReference type="RefSeq" id="XP_026257602.1">
    <property type="nucleotide sequence ID" value="XM_026401817.1"/>
</dbReference>
<dbReference type="GeneID" id="113191884"/>
<keyword evidence="5" id="KW-0677">Repeat</keyword>
<dbReference type="RefSeq" id="XP_026257762.1">
    <property type="nucleotide sequence ID" value="XM_026401977.1"/>
</dbReference>
<evidence type="ECO:0000256" key="5">
    <source>
        <dbReference type="ARBA" id="ARBA00022737"/>
    </source>
</evidence>
<comment type="function">
    <text evidence="10">Mediates cell-cell adhesion in a calcium-dependent manner. Able to inhibit growth in several cell lines.</text>
</comment>
<sequence>MSPWQMRALMLPLLLLPLSQAAPKDGATRPDPEAQQQPLSNPFQPGPEQLRLLQNYLKGLERMEEEPEHMNREQVLLYLFALHDYDQSGQLDGLELLSMLTAALAPRAADFPINPVILVVDKVLETQDLNRDGLMTPAELINFPGEAPGNAGHTEPREHLAPAPQELQAAGRQPPLAKVPLKQETLEALGLREEAGGQEEARRESLEPIQEAGHQAGAERDTPGSTGEARGQVEAEGDAPGPGGEARGQVEAEGDAPGPGGEARGQVEAEGDAPGPGGEATGQAVARDNGREGKELPGETLESKNTPNEFEVHNIQLDNDEM</sequence>
<evidence type="ECO:0000256" key="3">
    <source>
        <dbReference type="ARBA" id="ARBA00022723"/>
    </source>
</evidence>
<feature type="region of interest" description="Disordered" evidence="14">
    <location>
        <begin position="192"/>
        <end position="322"/>
    </location>
</feature>
<feature type="chain" id="PRO_5044689628" description="Cell growth regulator with EF hand domain protein 1" evidence="15">
    <location>
        <begin position="22"/>
        <end position="322"/>
    </location>
</feature>
<keyword evidence="18" id="KW-1185">Reference proteome</keyword>
<name>A0A8D2GZC2_UROPR</name>
<evidence type="ECO:0000256" key="11">
    <source>
        <dbReference type="ARBA" id="ARBA00070443"/>
    </source>
</evidence>
<evidence type="ECO:0000256" key="4">
    <source>
        <dbReference type="ARBA" id="ARBA00022729"/>
    </source>
</evidence>
<dbReference type="PROSITE" id="PS50222">
    <property type="entry name" value="EF_HAND_2"/>
    <property type="match status" value="1"/>
</dbReference>
<dbReference type="PANTHER" id="PTHR23104">
    <property type="entry name" value="MULTIPLE COAGULATION FACTOR DEFICIENCY PROTEIN 2 NEURAL STEM CELL DERIVED NEURONAL SURVIVAL PROTEIN"/>
    <property type="match status" value="1"/>
</dbReference>